<proteinExistence type="inferred from homology"/>
<dbReference type="GO" id="GO:0005886">
    <property type="term" value="C:plasma membrane"/>
    <property type="evidence" value="ECO:0007669"/>
    <property type="project" value="TreeGrafter"/>
</dbReference>
<evidence type="ECO:0000256" key="4">
    <source>
        <dbReference type="ARBA" id="ARBA00022729"/>
    </source>
</evidence>
<keyword evidence="6" id="KW-1015">Disulfide bond</keyword>
<evidence type="ECO:0000256" key="1">
    <source>
        <dbReference type="ARBA" id="ARBA00000032"/>
    </source>
</evidence>
<dbReference type="Gene3D" id="3.40.50.1240">
    <property type="entry name" value="Phosphoglycerate mutase-like"/>
    <property type="match status" value="1"/>
</dbReference>
<comment type="catalytic activity">
    <reaction evidence="1">
        <text>a phosphate monoester + H2O = an alcohol + phosphate</text>
        <dbReference type="Rhea" id="RHEA:15017"/>
        <dbReference type="ChEBI" id="CHEBI:15377"/>
        <dbReference type="ChEBI" id="CHEBI:30879"/>
        <dbReference type="ChEBI" id="CHEBI:43474"/>
        <dbReference type="ChEBI" id="CHEBI:67140"/>
        <dbReference type="EC" id="3.1.3.2"/>
    </reaction>
</comment>
<protein>
    <recommendedName>
        <fullName evidence="3">acid phosphatase</fullName>
        <ecNumber evidence="3">3.1.3.2</ecNumber>
    </recommendedName>
</protein>
<keyword evidence="4" id="KW-0732">Signal</keyword>
<dbReference type="SUPFAM" id="SSF53254">
    <property type="entry name" value="Phosphoglycerate mutase-like"/>
    <property type="match status" value="1"/>
</dbReference>
<dbReference type="EC" id="3.1.3.2" evidence="3"/>
<gene>
    <name evidence="9" type="primary">LOC129337319</name>
</gene>
<keyword evidence="8" id="KW-1185">Reference proteome</keyword>
<evidence type="ECO:0000256" key="3">
    <source>
        <dbReference type="ARBA" id="ARBA00012646"/>
    </source>
</evidence>
<organism evidence="8 9">
    <name type="scientific">Eublepharis macularius</name>
    <name type="common">Leopard gecko</name>
    <name type="synonym">Cyrtodactylus macularius</name>
    <dbReference type="NCBI Taxonomy" id="481883"/>
    <lineage>
        <taxon>Eukaryota</taxon>
        <taxon>Metazoa</taxon>
        <taxon>Chordata</taxon>
        <taxon>Craniata</taxon>
        <taxon>Vertebrata</taxon>
        <taxon>Euteleostomi</taxon>
        <taxon>Lepidosauria</taxon>
        <taxon>Squamata</taxon>
        <taxon>Bifurcata</taxon>
        <taxon>Gekkota</taxon>
        <taxon>Eublepharidae</taxon>
        <taxon>Eublepharinae</taxon>
        <taxon>Eublepharis</taxon>
    </lineage>
</organism>
<dbReference type="CDD" id="cd07061">
    <property type="entry name" value="HP_HAP_like"/>
    <property type="match status" value="1"/>
</dbReference>
<dbReference type="InterPro" id="IPR000560">
    <property type="entry name" value="His_Pase_clade-2"/>
</dbReference>
<reference evidence="9" key="1">
    <citation type="submission" date="2025-08" db="UniProtKB">
        <authorList>
            <consortium name="RefSeq"/>
        </authorList>
    </citation>
    <scope>IDENTIFICATION</scope>
    <source>
        <tissue evidence="9">Blood</tissue>
    </source>
</reference>
<evidence type="ECO:0000256" key="6">
    <source>
        <dbReference type="ARBA" id="ARBA00023157"/>
    </source>
</evidence>
<dbReference type="PANTHER" id="PTHR11567">
    <property type="entry name" value="ACID PHOSPHATASE-RELATED"/>
    <property type="match status" value="1"/>
</dbReference>
<name>A0AA97JZ64_EUBMA</name>
<evidence type="ECO:0000256" key="2">
    <source>
        <dbReference type="ARBA" id="ARBA00005375"/>
    </source>
</evidence>
<dbReference type="PANTHER" id="PTHR11567:SF211">
    <property type="entry name" value="PROSTATIC ACID PHOSPHATASE"/>
    <property type="match status" value="1"/>
</dbReference>
<evidence type="ECO:0000256" key="7">
    <source>
        <dbReference type="ARBA" id="ARBA00023180"/>
    </source>
</evidence>
<dbReference type="Proteomes" id="UP001190640">
    <property type="component" value="Chromosome 11"/>
</dbReference>
<dbReference type="KEGG" id="emc:129337319"/>
<evidence type="ECO:0000313" key="8">
    <source>
        <dbReference type="Proteomes" id="UP001190640"/>
    </source>
</evidence>
<sequence length="194" mass="22480">MHNGVILHAQEVSRAQDVKEMQMKNDNHIRNIFRHGDRTPFESYPTNLYQESDWPQGYGQLTTLGIQQQYELGQYLRERCGYFLSIDYKREEIFVLSTDYDRTIMSAQATLAGLYPPTGGQIWNPQILWQPIPVHTVPQSPDYLHSPIPGCPRYDRIQNETIKSKIFQEVLQPYMPPISPTPLLFTSPSPRNSL</sequence>
<dbReference type="InterPro" id="IPR029033">
    <property type="entry name" value="His_PPase_superfam"/>
</dbReference>
<dbReference type="RefSeq" id="XP_054846900.1">
    <property type="nucleotide sequence ID" value="XM_054990925.1"/>
</dbReference>
<accession>A0AA97JZ64</accession>
<dbReference type="GO" id="GO:0003993">
    <property type="term" value="F:acid phosphatase activity"/>
    <property type="evidence" value="ECO:0007669"/>
    <property type="project" value="UniProtKB-EC"/>
</dbReference>
<evidence type="ECO:0000313" key="9">
    <source>
        <dbReference type="RefSeq" id="XP_054846900.1"/>
    </source>
</evidence>
<dbReference type="InterPro" id="IPR050645">
    <property type="entry name" value="Histidine_acid_phosphatase"/>
</dbReference>
<keyword evidence="7" id="KW-0325">Glycoprotein</keyword>
<comment type="similarity">
    <text evidence="2">Belongs to the histidine acid phosphatase family.</text>
</comment>
<keyword evidence="5" id="KW-0378">Hydrolase</keyword>
<dbReference type="GeneID" id="129337319"/>
<evidence type="ECO:0000256" key="5">
    <source>
        <dbReference type="ARBA" id="ARBA00022801"/>
    </source>
</evidence>
<dbReference type="AlphaFoldDB" id="A0AA97JZ64"/>
<dbReference type="Pfam" id="PF00328">
    <property type="entry name" value="His_Phos_2"/>
    <property type="match status" value="1"/>
</dbReference>